<keyword evidence="3" id="KW-1185">Reference proteome</keyword>
<gene>
    <name evidence="2" type="ORF">IFR04_014834</name>
</gene>
<dbReference type="AlphaFoldDB" id="A0A8H7W1U7"/>
<proteinExistence type="predicted"/>
<evidence type="ECO:0000313" key="2">
    <source>
        <dbReference type="EMBL" id="KAG4412017.1"/>
    </source>
</evidence>
<dbReference type="Proteomes" id="UP000664132">
    <property type="component" value="Unassembled WGS sequence"/>
</dbReference>
<comment type="caution">
    <text evidence="2">The sequence shown here is derived from an EMBL/GenBank/DDBJ whole genome shotgun (WGS) entry which is preliminary data.</text>
</comment>
<organism evidence="2 3">
    <name type="scientific">Cadophora malorum</name>
    <dbReference type="NCBI Taxonomy" id="108018"/>
    <lineage>
        <taxon>Eukaryota</taxon>
        <taxon>Fungi</taxon>
        <taxon>Dikarya</taxon>
        <taxon>Ascomycota</taxon>
        <taxon>Pezizomycotina</taxon>
        <taxon>Leotiomycetes</taxon>
        <taxon>Helotiales</taxon>
        <taxon>Ploettnerulaceae</taxon>
        <taxon>Cadophora</taxon>
    </lineage>
</organism>
<evidence type="ECO:0000313" key="3">
    <source>
        <dbReference type="Proteomes" id="UP000664132"/>
    </source>
</evidence>
<feature type="region of interest" description="Disordered" evidence="1">
    <location>
        <begin position="1"/>
        <end position="38"/>
    </location>
</feature>
<reference evidence="2" key="1">
    <citation type="submission" date="2021-02" db="EMBL/GenBank/DDBJ databases">
        <title>Genome sequence Cadophora malorum strain M34.</title>
        <authorList>
            <person name="Stefanovic E."/>
            <person name="Vu D."/>
            <person name="Scully C."/>
            <person name="Dijksterhuis J."/>
            <person name="Roader J."/>
            <person name="Houbraken J."/>
        </authorList>
    </citation>
    <scope>NUCLEOTIDE SEQUENCE</scope>
    <source>
        <strain evidence="2">M34</strain>
    </source>
</reference>
<protein>
    <submittedName>
        <fullName evidence="2">Uncharacterized protein</fullName>
    </submittedName>
</protein>
<sequence length="111" mass="12850">MHSNSSTSNLSSHRDYHHSHTPSQLGNRRGAPSTMGMSVMSDMTMMTEVDGNGERKKVKKKRSAFGWLKKAFSLSEEEKAAFDEKRRGLEGERREYYQGQRQRWVDGKRVR</sequence>
<dbReference type="EMBL" id="JAFJYH010000416">
    <property type="protein sequence ID" value="KAG4412017.1"/>
    <property type="molecule type" value="Genomic_DNA"/>
</dbReference>
<dbReference type="OrthoDB" id="5389734at2759"/>
<feature type="compositionally biased region" description="Low complexity" evidence="1">
    <location>
        <begin position="1"/>
        <end position="11"/>
    </location>
</feature>
<name>A0A8H7W1U7_9HELO</name>
<evidence type="ECO:0000256" key="1">
    <source>
        <dbReference type="SAM" id="MobiDB-lite"/>
    </source>
</evidence>
<accession>A0A8H7W1U7</accession>